<dbReference type="OrthoDB" id="9763644at2"/>
<evidence type="ECO:0000313" key="3">
    <source>
        <dbReference type="Proteomes" id="UP000013126"/>
    </source>
</evidence>
<evidence type="ECO:0000313" key="2">
    <source>
        <dbReference type="EMBL" id="ENZ48022.1"/>
    </source>
</evidence>
<proteinExistence type="predicted"/>
<feature type="domain" description="Virulence-associated protein E-like" evidence="1">
    <location>
        <begin position="476"/>
        <end position="693"/>
    </location>
</feature>
<organism evidence="2 3">
    <name type="scientific">Enterocloster bolteae 90A9</name>
    <dbReference type="NCBI Taxonomy" id="997894"/>
    <lineage>
        <taxon>Bacteria</taxon>
        <taxon>Bacillati</taxon>
        <taxon>Bacillota</taxon>
        <taxon>Clostridia</taxon>
        <taxon>Lachnospirales</taxon>
        <taxon>Lachnospiraceae</taxon>
        <taxon>Enterocloster</taxon>
    </lineage>
</organism>
<dbReference type="HOGENOM" id="CLU_018385_1_0_9"/>
<dbReference type="InterPro" id="IPR007936">
    <property type="entry name" value="VapE-like_dom"/>
</dbReference>
<dbReference type="RefSeq" id="WP_002576646.1">
    <property type="nucleotide sequence ID" value="NZ_KB851182.1"/>
</dbReference>
<dbReference type="PATRIC" id="fig|997894.4.peg.3859"/>
<keyword evidence="3" id="KW-1185">Reference proteome</keyword>
<dbReference type="Proteomes" id="UP000013126">
    <property type="component" value="Unassembled WGS sequence"/>
</dbReference>
<name>R0BUU5_9FIRM</name>
<comment type="caution">
    <text evidence="2">The sequence shown here is derived from an EMBL/GenBank/DDBJ whole genome shotgun (WGS) entry which is preliminary data.</text>
</comment>
<dbReference type="GeneID" id="23114784"/>
<sequence length="812" mass="91114">MQNNRMLHISTAGSRKAIQWPGSTMMWSEFTEKLSTPVRGDETLEQYLAFPKAQQDELKDIGGFVGGTLKGNRRKQDHVEGRDLLTLDLDNIPAGQTDDILRRVGGLGCAAAVYSTRKHSGYAPRLRVIVPVDRTATADEYEPAARKLASLLGIEFCDPTTFEPHRLMYWPSCCSDSQYVYQVYDKPFCSLDGLLGMYGDWKDVTQWPQVPGAEAMERRRLAKQEDPTAKRGIIGAFCRTYGIVEAMERFIPGMYDETATTGRYTYTGGETTGGAIVYDGGLFLYSHHSHDPCCGQLVNSFDLVRLHMYGDKDAAAKDGTPVNKLPSFVAMSKLALADKAVADRIAREKHDAAVTAFASAEGTTVTEPENLDWLGQLAVDGNGNYKKTVNNIILVLQNDPLLKGKIVTDEFAGRGLVLGAVPWNKESEKRLWTDTDISGFYWYMETYYGITARNNMTDALAIVGEQNKINEVKQYLQGLTWDGVKRVDTLLSVYLGADDTPYTRAVMRKSLCAAVARAVVGGVKYDNMPIITGPQGIGKSTFLGNLGKTWFSDSLTSFEGKDAAELIQGTWINEVGELTAFTKQETSAIKQFLSKCFDIYRAAYGRQTEKHPRRCVFFGTSNDNEFLKDATGNRRFWPVDVGLYPAQKSIWTDMPGEVDQIWAEAYMYWAMGEQLYLSKEIEAAAMEQQESHRELSGKEGIIQDFLEKPIPSNWDQLSIGQRRQFLNGFLQHDESVELVKRNKVCAVEIWEECYGGEKRYMKRSDSTEINNILLSTKGWKRIKTPRRFGSYGNQKGFERMATECSSLKIVRK</sequence>
<dbReference type="EMBL" id="AGYH01000012">
    <property type="protein sequence ID" value="ENZ48022.1"/>
    <property type="molecule type" value="Genomic_DNA"/>
</dbReference>
<gene>
    <name evidence="2" type="ORF">HMPREF1085_03680</name>
</gene>
<accession>R0BUU5</accession>
<evidence type="ECO:0000259" key="1">
    <source>
        <dbReference type="Pfam" id="PF05272"/>
    </source>
</evidence>
<dbReference type="PANTHER" id="PTHR34985">
    <property type="entry name" value="SLR0554 PROTEIN"/>
    <property type="match status" value="1"/>
</dbReference>
<dbReference type="AlphaFoldDB" id="R0BUU5"/>
<dbReference type="PANTHER" id="PTHR34985:SF1">
    <property type="entry name" value="SLR0554 PROTEIN"/>
    <property type="match status" value="1"/>
</dbReference>
<dbReference type="Pfam" id="PF05272">
    <property type="entry name" value="VapE-like_dom"/>
    <property type="match status" value="1"/>
</dbReference>
<protein>
    <recommendedName>
        <fullName evidence="1">Virulence-associated protein E-like domain-containing protein</fullName>
    </recommendedName>
</protein>
<reference evidence="2 3" key="1">
    <citation type="submission" date="2013-01" db="EMBL/GenBank/DDBJ databases">
        <title>The Genome Sequence of Clostridium bolteae 90A9.</title>
        <authorList>
            <consortium name="The Broad Institute Genome Sequencing Platform"/>
            <person name="Earl A."/>
            <person name="Ward D."/>
            <person name="Feldgarden M."/>
            <person name="Gevers D."/>
            <person name="Courvalin P."/>
            <person name="Lambert T."/>
            <person name="Walker B."/>
            <person name="Young S.K."/>
            <person name="Zeng Q."/>
            <person name="Gargeya S."/>
            <person name="Fitzgerald M."/>
            <person name="Haas B."/>
            <person name="Abouelleil A."/>
            <person name="Alvarado L."/>
            <person name="Arachchi H.M."/>
            <person name="Berlin A.M."/>
            <person name="Chapman S.B."/>
            <person name="Dewar J."/>
            <person name="Goldberg J."/>
            <person name="Griggs A."/>
            <person name="Gujja S."/>
            <person name="Hansen M."/>
            <person name="Howarth C."/>
            <person name="Imamovic A."/>
            <person name="Larimer J."/>
            <person name="McCowan C."/>
            <person name="Murphy C."/>
            <person name="Neiman D."/>
            <person name="Pearson M."/>
            <person name="Priest M."/>
            <person name="Roberts A."/>
            <person name="Saif S."/>
            <person name="Shea T."/>
            <person name="Sisk P."/>
            <person name="Sykes S."/>
            <person name="Wortman J."/>
            <person name="Nusbaum C."/>
            <person name="Birren B."/>
        </authorList>
    </citation>
    <scope>NUCLEOTIDE SEQUENCE [LARGE SCALE GENOMIC DNA]</scope>
    <source>
        <strain evidence="2 3">90A9</strain>
    </source>
</reference>